<dbReference type="InterPro" id="IPR029063">
    <property type="entry name" value="SAM-dependent_MTases_sf"/>
</dbReference>
<gene>
    <name evidence="1" type="ORF">A6122_2765</name>
</gene>
<dbReference type="Proteomes" id="UP000077071">
    <property type="component" value="Chromosome"/>
</dbReference>
<dbReference type="OrthoDB" id="6555526at2"/>
<reference evidence="1 2" key="1">
    <citation type="submission" date="2016-05" db="EMBL/GenBank/DDBJ databases">
        <title>Complete genome sequence of Rathayibacter tritici NCPPB 1953.</title>
        <authorList>
            <person name="Park J."/>
            <person name="Lee H.-H."/>
            <person name="Lee S.-W."/>
            <person name="Seo Y.-S."/>
        </authorList>
    </citation>
    <scope>NUCLEOTIDE SEQUENCE [LARGE SCALE GENOMIC DNA]</scope>
    <source>
        <strain evidence="1 2">NCPPB 1953</strain>
    </source>
</reference>
<sequence length="331" mass="36629">MSADTTGAWVRTGDPSIEFVADEICIRDELTMGDFDRWRCGDSLVVFHEPLLEYPERLFVFEVDGQWYAGIKTISDYVVDDDMPGVFCSRIRWFNIIGRLHSLRTSDSDARLVAAPLGIDERRRIYDAMQSTTAVTFPFPKYSSPGTEKSSPPDGWKVSRERADFLALGERHIRAFTRSRFAGYPAPVGRAVVAYDPACSTGRFLSEFAASAPFAVYTIGQDLSRQMVSYSAELLDEAHHGDAANPVPTEGSVDILFIRFLNSEVVTTVQAREILPRLVATLRLGGTAVLLGHTPILLDIADLAAAGLTVIQTLARQEEAVFPYVVAERAR</sequence>
<evidence type="ECO:0000313" key="2">
    <source>
        <dbReference type="Proteomes" id="UP000077071"/>
    </source>
</evidence>
<name>A0A160KVY9_9MICO</name>
<organism evidence="1 2">
    <name type="scientific">Rathayibacter tritici</name>
    <dbReference type="NCBI Taxonomy" id="33888"/>
    <lineage>
        <taxon>Bacteria</taxon>
        <taxon>Bacillati</taxon>
        <taxon>Actinomycetota</taxon>
        <taxon>Actinomycetes</taxon>
        <taxon>Micrococcales</taxon>
        <taxon>Microbacteriaceae</taxon>
        <taxon>Rathayibacter</taxon>
    </lineage>
</organism>
<dbReference type="KEGG" id="rtn:A6122_2765"/>
<dbReference type="RefSeq" id="WP_068256339.1">
    <property type="nucleotide sequence ID" value="NZ_CP015515.1"/>
</dbReference>
<dbReference type="PATRIC" id="fig|33888.3.peg.3105"/>
<dbReference type="EMBL" id="CP015515">
    <property type="protein sequence ID" value="AND17874.1"/>
    <property type="molecule type" value="Genomic_DNA"/>
</dbReference>
<evidence type="ECO:0008006" key="3">
    <source>
        <dbReference type="Google" id="ProtNLM"/>
    </source>
</evidence>
<dbReference type="Gene3D" id="3.40.50.150">
    <property type="entry name" value="Vaccinia Virus protein VP39"/>
    <property type="match status" value="1"/>
</dbReference>
<dbReference type="SUPFAM" id="SSF53335">
    <property type="entry name" value="S-adenosyl-L-methionine-dependent methyltransferases"/>
    <property type="match status" value="1"/>
</dbReference>
<proteinExistence type="predicted"/>
<dbReference type="STRING" id="33888.A6122_2765"/>
<evidence type="ECO:0000313" key="1">
    <source>
        <dbReference type="EMBL" id="AND17874.1"/>
    </source>
</evidence>
<accession>A0A160KVY9</accession>
<protein>
    <recommendedName>
        <fullName evidence="3">Methyltransferase domain-containing protein</fullName>
    </recommendedName>
</protein>
<dbReference type="AlphaFoldDB" id="A0A160KVY9"/>
<keyword evidence="2" id="KW-1185">Reference proteome</keyword>